<proteinExistence type="predicted"/>
<dbReference type="OrthoDB" id="1075895at2"/>
<dbReference type="EMBL" id="FNIW01000025">
    <property type="protein sequence ID" value="SDO54725.1"/>
    <property type="molecule type" value="Genomic_DNA"/>
</dbReference>
<organism evidence="1 2">
    <name type="scientific">Prevotella communis</name>
    <dbReference type="NCBI Taxonomy" id="2913614"/>
    <lineage>
        <taxon>Bacteria</taxon>
        <taxon>Pseudomonadati</taxon>
        <taxon>Bacteroidota</taxon>
        <taxon>Bacteroidia</taxon>
        <taxon>Bacteroidales</taxon>
        <taxon>Prevotellaceae</taxon>
        <taxon>Prevotella</taxon>
    </lineage>
</organism>
<name>A0A1H0KFP3_9BACT</name>
<dbReference type="Proteomes" id="UP000199134">
    <property type="component" value="Unassembled WGS sequence"/>
</dbReference>
<sequence length="378" mass="44326">MIQFHNATDIDGHIVHINEVTKENRAGHYYCVGCGGEMSAVLGDKREHHFRHKEAHCSWESYLHKLGKLRLKERFESQKEFIIKYYVEHHCDMSKGCKLEPIYKNQKCNRRELISLDLKKIYDTCEEEVTYKGYRADLMLSSSEHPEFEPIFLEISVTHDCEPEKLSSGIQIIEMKIGDEKDVLRPLVEEDSPYGRSNPEHPYDFNAMPPIRFFNFKRIYQTARPLERFWISKDDKGILRGNCIQDNLTCRNVGENHLDTAIFEVAIPAEVLYRNQKPNLYEFGMMKAINAGIDVRHCAICKEHNICILNYNVEVPDEVTGDKKLVPRQKRMINISDQELDKVAQASGCSYYSQNGFFVYRVLRNYQHLIFWEWKKAD</sequence>
<evidence type="ECO:0008006" key="3">
    <source>
        <dbReference type="Google" id="ProtNLM"/>
    </source>
</evidence>
<evidence type="ECO:0000313" key="2">
    <source>
        <dbReference type="Proteomes" id="UP000199134"/>
    </source>
</evidence>
<dbReference type="AlphaFoldDB" id="A0A1H0KFP3"/>
<dbReference type="RefSeq" id="WP_091854936.1">
    <property type="nucleotide sequence ID" value="NZ_FNIW01000025.1"/>
</dbReference>
<evidence type="ECO:0000313" key="1">
    <source>
        <dbReference type="EMBL" id="SDO54725.1"/>
    </source>
</evidence>
<protein>
    <recommendedName>
        <fullName evidence="3">Competence protein CoiA-like family protein</fullName>
    </recommendedName>
</protein>
<comment type="caution">
    <text evidence="1">The sequence shown here is derived from an EMBL/GenBank/DDBJ whole genome shotgun (WGS) entry which is preliminary data.</text>
</comment>
<gene>
    <name evidence="1" type="ORF">SAMN04487900_12543</name>
</gene>
<accession>A0A1H0KFP3</accession>
<reference evidence="2" key="1">
    <citation type="submission" date="2016-10" db="EMBL/GenBank/DDBJ databases">
        <authorList>
            <person name="de Groot N.N."/>
        </authorList>
    </citation>
    <scope>NUCLEOTIDE SEQUENCE [LARGE SCALE GENOMIC DNA]</scope>
    <source>
        <strain evidence="2">BP1-145</strain>
    </source>
</reference>